<gene>
    <name evidence="2" type="ORF">BN77_1142</name>
</gene>
<keyword evidence="3" id="KW-1185">Reference proteome</keyword>
<dbReference type="PANTHER" id="PTHR42834:SF1">
    <property type="entry name" value="ENDONUCLEASE_EXONUCLEASE_PHOSPHATASE FAMILY PROTEIN (AFU_ORTHOLOGUE AFUA_3G09210)"/>
    <property type="match status" value="1"/>
</dbReference>
<sequence>MRLASFNVENLFDRAKAMNLDTWAEGRVVLDQFAELGKLLGQVTYSDADKARMATLIVELGMEKSDNGPFVILRRNRGNLLKRPTTGGVVIIANGRIDWVGSLELRDEPINEVAMQNTARVMSDLDADILGIVEVESRPVLTAFNTQVLPAVGGSPFTQVMVIDGNDERGIDVGLVTRKGFTLDIMRRHVDDRDAAGTPIFSRDCPEYYVTTPGGTTLLVMVNHFKSKGFGSAQSSDARRHAQAQRAREIYEKRIADGLEHIALIGDLNDTPDSAPLAPLKASTLRDAFTHSAFDDGGFPGTFGLGNAGNKIDYLFLSPKLFERVERGGVFRKGAWPGRRPKRWETYPELTEPKHAASDHAAIWVDLNI</sequence>
<dbReference type="Gene3D" id="3.60.10.10">
    <property type="entry name" value="Endonuclease/exonuclease/phosphatase"/>
    <property type="match status" value="1"/>
</dbReference>
<dbReference type="InterPro" id="IPR036691">
    <property type="entry name" value="Endo/exonu/phosph_ase_sf"/>
</dbReference>
<dbReference type="Pfam" id="PF19580">
    <property type="entry name" value="Exo_endo_phos_3"/>
    <property type="match status" value="1"/>
</dbReference>
<organism evidence="2 3">
    <name type="scientific">Rhizobium mesoamericanum STM3625</name>
    <dbReference type="NCBI Taxonomy" id="1211777"/>
    <lineage>
        <taxon>Bacteria</taxon>
        <taxon>Pseudomonadati</taxon>
        <taxon>Pseudomonadota</taxon>
        <taxon>Alphaproteobacteria</taxon>
        <taxon>Hyphomicrobiales</taxon>
        <taxon>Rhizobiaceae</taxon>
        <taxon>Rhizobium/Agrobacterium group</taxon>
        <taxon>Rhizobium</taxon>
    </lineage>
</organism>
<keyword evidence="2" id="KW-0255">Endonuclease</keyword>
<accession>K0PWF1</accession>
<dbReference type="InterPro" id="IPR005135">
    <property type="entry name" value="Endo/exonuclease/phosphatase"/>
</dbReference>
<name>K0PWF1_9HYPH</name>
<dbReference type="EMBL" id="CANI01000002">
    <property type="protein sequence ID" value="CCM74034.1"/>
    <property type="molecule type" value="Genomic_DNA"/>
</dbReference>
<dbReference type="SUPFAM" id="SSF56219">
    <property type="entry name" value="DNase I-like"/>
    <property type="match status" value="1"/>
</dbReference>
<evidence type="ECO:0000259" key="1">
    <source>
        <dbReference type="Pfam" id="PF19580"/>
    </source>
</evidence>
<dbReference type="STRING" id="1211777.BN77_1142"/>
<dbReference type="AlphaFoldDB" id="K0PWF1"/>
<evidence type="ECO:0000313" key="3">
    <source>
        <dbReference type="Proteomes" id="UP000009319"/>
    </source>
</evidence>
<dbReference type="HOGENOM" id="CLU_058620_0_0_5"/>
<proteinExistence type="predicted"/>
<dbReference type="Proteomes" id="UP000009319">
    <property type="component" value="Unassembled WGS sequence"/>
</dbReference>
<keyword evidence="2" id="KW-0540">Nuclease</keyword>
<evidence type="ECO:0000313" key="2">
    <source>
        <dbReference type="EMBL" id="CCM74034.1"/>
    </source>
</evidence>
<dbReference type="RefSeq" id="WP_007529302.1">
    <property type="nucleotide sequence ID" value="NZ_HF536772.1"/>
</dbReference>
<dbReference type="eggNOG" id="COG2374">
    <property type="taxonomic scope" value="Bacteria"/>
</dbReference>
<dbReference type="PANTHER" id="PTHR42834">
    <property type="entry name" value="ENDONUCLEASE/EXONUCLEASE/PHOSPHATASE FAMILY PROTEIN (AFU_ORTHOLOGUE AFUA_3G09210)"/>
    <property type="match status" value="1"/>
</dbReference>
<keyword evidence="2" id="KW-0378">Hydrolase</keyword>
<reference evidence="2 3" key="1">
    <citation type="journal article" date="2013" name="Genome Announc.">
        <title>Draft Genome Sequence of Rhizobium mesoamericanum STM3625, a Nitrogen-Fixing Symbiont of Mimosa pudica Isolated in French Guiana (South America).</title>
        <authorList>
            <person name="Moulin L."/>
            <person name="Mornico D."/>
            <person name="Melkonian R."/>
            <person name="Klonowska A."/>
        </authorList>
    </citation>
    <scope>NUCLEOTIDE SEQUENCE [LARGE SCALE GENOMIC DNA]</scope>
    <source>
        <strain evidence="2 3">STM3625</strain>
    </source>
</reference>
<protein>
    <submittedName>
        <fullName evidence="2">Endonuclease</fullName>
    </submittedName>
</protein>
<feature type="domain" description="Endonuclease/exonuclease/phosphatase" evidence="1">
    <location>
        <begin position="115"/>
        <end position="277"/>
    </location>
</feature>
<comment type="caution">
    <text evidence="2">The sequence shown here is derived from an EMBL/GenBank/DDBJ whole genome shotgun (WGS) entry which is preliminary data.</text>
</comment>
<dbReference type="GO" id="GO:0004519">
    <property type="term" value="F:endonuclease activity"/>
    <property type="evidence" value="ECO:0007669"/>
    <property type="project" value="UniProtKB-KW"/>
</dbReference>